<feature type="region of interest" description="Disordered" evidence="2">
    <location>
        <begin position="368"/>
        <end position="413"/>
    </location>
</feature>
<sequence>MPLWKQATLALFLTAAAVLGWAAFVPGAQPTLERIGLLAPLQRIGVIAPMDATDAPRPGGGPPGAGARVIASPIGTGTMNDEITAIGTAQAIRAVVITPEVGGRISEVLVRSGDTVSEGQVLARIDSAAEEIALERARLVLADAEATAERLGRLQASGAATEVAIRDAALAVETARLGLRQAEFDLSRRILTAPIAGAVGIVAIEPGAQVTPQTEITRIDDRSRLLIEFRIPERLVARVGTGDPALIAPLARPGQVLEGRIRAIDNRVDQTTRSLLVQAELDNPLDDLRAGMAFSITLRFEGDEWPAVDPLSVQWGAEGAFVWAVRDGRATRVPVRIMQRTADTVLVRGDLAAGDVVIREGVTNLRPGAPVQVDGASASGPAGAAAPPDHTAPAPDQRGENAEARASAAPVEG</sequence>
<comment type="similarity">
    <text evidence="1">Belongs to the membrane fusion protein (MFP) (TC 8.A.1) family.</text>
</comment>
<reference evidence="6" key="1">
    <citation type="journal article" date="2019" name="Int. J. Syst. Evol. Microbiol.">
        <title>The Global Catalogue of Microorganisms (GCM) 10K type strain sequencing project: providing services to taxonomists for standard genome sequencing and annotation.</title>
        <authorList>
            <consortium name="The Broad Institute Genomics Platform"/>
            <consortium name="The Broad Institute Genome Sequencing Center for Infectious Disease"/>
            <person name="Wu L."/>
            <person name="Ma J."/>
        </authorList>
    </citation>
    <scope>NUCLEOTIDE SEQUENCE [LARGE SCALE GENOMIC DNA]</scope>
    <source>
        <strain evidence="6">CGMCC 1.12750</strain>
    </source>
</reference>
<dbReference type="Pfam" id="PF25917">
    <property type="entry name" value="BSH_RND"/>
    <property type="match status" value="1"/>
</dbReference>
<dbReference type="Pfam" id="PF25954">
    <property type="entry name" value="Beta-barrel_RND_2"/>
    <property type="match status" value="1"/>
</dbReference>
<evidence type="ECO:0000256" key="2">
    <source>
        <dbReference type="SAM" id="MobiDB-lite"/>
    </source>
</evidence>
<evidence type="ECO:0000259" key="4">
    <source>
        <dbReference type="Pfam" id="PF25954"/>
    </source>
</evidence>
<dbReference type="Proteomes" id="UP001596516">
    <property type="component" value="Unassembled WGS sequence"/>
</dbReference>
<comment type="caution">
    <text evidence="5">The sequence shown here is derived from an EMBL/GenBank/DDBJ whole genome shotgun (WGS) entry which is preliminary data.</text>
</comment>
<protein>
    <submittedName>
        <fullName evidence="5">Efflux RND transporter periplasmic adaptor subunit</fullName>
    </submittedName>
</protein>
<feature type="compositionally biased region" description="Low complexity" evidence="2">
    <location>
        <begin position="374"/>
        <end position="396"/>
    </location>
</feature>
<dbReference type="InterPro" id="IPR058792">
    <property type="entry name" value="Beta-barrel_RND_2"/>
</dbReference>
<feature type="domain" description="Multidrug resistance protein MdtA-like barrel-sandwich hybrid" evidence="3">
    <location>
        <begin position="93"/>
        <end position="212"/>
    </location>
</feature>
<gene>
    <name evidence="5" type="ORF">ACFQXB_12770</name>
</gene>
<dbReference type="SUPFAM" id="SSF111369">
    <property type="entry name" value="HlyD-like secretion proteins"/>
    <property type="match status" value="1"/>
</dbReference>
<organism evidence="5 6">
    <name type="scientific">Plastorhodobacter daqingensis</name>
    <dbReference type="NCBI Taxonomy" id="1387281"/>
    <lineage>
        <taxon>Bacteria</taxon>
        <taxon>Pseudomonadati</taxon>
        <taxon>Pseudomonadota</taxon>
        <taxon>Alphaproteobacteria</taxon>
        <taxon>Rhodobacterales</taxon>
        <taxon>Paracoccaceae</taxon>
        <taxon>Plastorhodobacter</taxon>
    </lineage>
</organism>
<dbReference type="Gene3D" id="2.40.30.170">
    <property type="match status" value="1"/>
</dbReference>
<feature type="domain" description="CusB-like beta-barrel" evidence="4">
    <location>
        <begin position="227"/>
        <end position="299"/>
    </location>
</feature>
<dbReference type="Gene3D" id="2.40.50.100">
    <property type="match status" value="1"/>
</dbReference>
<keyword evidence="6" id="KW-1185">Reference proteome</keyword>
<dbReference type="Gene3D" id="2.40.420.20">
    <property type="match status" value="1"/>
</dbReference>
<accession>A0ABW2UNG6</accession>
<dbReference type="PANTHER" id="PTHR30469:SF13">
    <property type="entry name" value="HAE1 FAMILY EFFLUX PUMP MFP COMPONENT"/>
    <property type="match status" value="1"/>
</dbReference>
<evidence type="ECO:0000256" key="1">
    <source>
        <dbReference type="ARBA" id="ARBA00009477"/>
    </source>
</evidence>
<dbReference type="NCBIfam" id="TIGR01730">
    <property type="entry name" value="RND_mfp"/>
    <property type="match status" value="1"/>
</dbReference>
<dbReference type="Gene3D" id="1.10.287.470">
    <property type="entry name" value="Helix hairpin bin"/>
    <property type="match status" value="1"/>
</dbReference>
<dbReference type="EMBL" id="JBHTFQ010000006">
    <property type="protein sequence ID" value="MFC7705071.1"/>
    <property type="molecule type" value="Genomic_DNA"/>
</dbReference>
<evidence type="ECO:0000313" key="6">
    <source>
        <dbReference type="Proteomes" id="UP001596516"/>
    </source>
</evidence>
<dbReference type="InterPro" id="IPR006143">
    <property type="entry name" value="RND_pump_MFP"/>
</dbReference>
<name>A0ABW2UNG6_9RHOB</name>
<proteinExistence type="inferred from homology"/>
<dbReference type="InterPro" id="IPR058625">
    <property type="entry name" value="MdtA-like_BSH"/>
</dbReference>
<dbReference type="PANTHER" id="PTHR30469">
    <property type="entry name" value="MULTIDRUG RESISTANCE PROTEIN MDTA"/>
    <property type="match status" value="1"/>
</dbReference>
<evidence type="ECO:0000313" key="5">
    <source>
        <dbReference type="EMBL" id="MFC7705071.1"/>
    </source>
</evidence>
<dbReference type="RefSeq" id="WP_377404304.1">
    <property type="nucleotide sequence ID" value="NZ_JBHTFQ010000006.1"/>
</dbReference>
<evidence type="ECO:0000259" key="3">
    <source>
        <dbReference type="Pfam" id="PF25917"/>
    </source>
</evidence>